<organism evidence="1 2">
    <name type="scientific">Crenichthys baileyi</name>
    <name type="common">White River springfish</name>
    <dbReference type="NCBI Taxonomy" id="28760"/>
    <lineage>
        <taxon>Eukaryota</taxon>
        <taxon>Metazoa</taxon>
        <taxon>Chordata</taxon>
        <taxon>Craniata</taxon>
        <taxon>Vertebrata</taxon>
        <taxon>Euteleostomi</taxon>
        <taxon>Actinopterygii</taxon>
        <taxon>Neopterygii</taxon>
        <taxon>Teleostei</taxon>
        <taxon>Neoteleostei</taxon>
        <taxon>Acanthomorphata</taxon>
        <taxon>Ovalentaria</taxon>
        <taxon>Atherinomorphae</taxon>
        <taxon>Cyprinodontiformes</taxon>
        <taxon>Goodeidae</taxon>
        <taxon>Crenichthys</taxon>
    </lineage>
</organism>
<dbReference type="AlphaFoldDB" id="A0AAV9R391"/>
<proteinExistence type="predicted"/>
<comment type="caution">
    <text evidence="1">The sequence shown here is derived from an EMBL/GenBank/DDBJ whole genome shotgun (WGS) entry which is preliminary data.</text>
</comment>
<dbReference type="Proteomes" id="UP001311232">
    <property type="component" value="Unassembled WGS sequence"/>
</dbReference>
<reference evidence="1 2" key="1">
    <citation type="submission" date="2021-06" db="EMBL/GenBank/DDBJ databases">
        <authorList>
            <person name="Palmer J.M."/>
        </authorList>
    </citation>
    <scope>NUCLEOTIDE SEQUENCE [LARGE SCALE GENOMIC DNA]</scope>
    <source>
        <strain evidence="1 2">MEX-2019</strain>
        <tissue evidence="1">Muscle</tissue>
    </source>
</reference>
<name>A0AAV9R391_9TELE</name>
<evidence type="ECO:0000313" key="2">
    <source>
        <dbReference type="Proteomes" id="UP001311232"/>
    </source>
</evidence>
<sequence length="119" mass="13453">MDKPSFGEHMLVTSSALPSNTRSKTNLDSSFCTHTNTHTRRVQEMTVLQQPSKHHLVTGHELGVEEAPCQGCWMEVGLENCGDDEKEFKPGLGFRRWLICAPKKAFEQLTSLRNHTLIM</sequence>
<gene>
    <name evidence="1" type="ORF">CRENBAI_021558</name>
</gene>
<keyword evidence="2" id="KW-1185">Reference proteome</keyword>
<evidence type="ECO:0000313" key="1">
    <source>
        <dbReference type="EMBL" id="KAK5602904.1"/>
    </source>
</evidence>
<dbReference type="EMBL" id="JAHHUM010002599">
    <property type="protein sequence ID" value="KAK5602904.1"/>
    <property type="molecule type" value="Genomic_DNA"/>
</dbReference>
<protein>
    <submittedName>
        <fullName evidence="1">Uncharacterized protein</fullName>
    </submittedName>
</protein>
<accession>A0AAV9R391</accession>